<sequence length="72" mass="8405">MLRDGPFHEISGTTRLVSTAREPDWHSEESVHPNDDVSRTRVEPTYTMSWLKRLSRNRGAWTTLARMTPSHR</sequence>
<feature type="region of interest" description="Disordered" evidence="1">
    <location>
        <begin position="1"/>
        <end position="40"/>
    </location>
</feature>
<dbReference type="EMBL" id="JZRZ01000005">
    <property type="protein sequence ID" value="KKD57672.1"/>
    <property type="molecule type" value="Genomic_DNA"/>
</dbReference>
<proteinExistence type="predicted"/>
<name>A0A0F5ZQT8_STEMA</name>
<evidence type="ECO:0000313" key="2">
    <source>
        <dbReference type="EMBL" id="KKD57672.1"/>
    </source>
</evidence>
<evidence type="ECO:0000256" key="1">
    <source>
        <dbReference type="SAM" id="MobiDB-lite"/>
    </source>
</evidence>
<gene>
    <name evidence="2" type="ORF">VM57_02565</name>
</gene>
<evidence type="ECO:0000313" key="3">
    <source>
        <dbReference type="Proteomes" id="UP000243478"/>
    </source>
</evidence>
<feature type="compositionally biased region" description="Basic and acidic residues" evidence="1">
    <location>
        <begin position="21"/>
        <end position="40"/>
    </location>
</feature>
<reference evidence="2 3" key="1">
    <citation type="submission" date="2015-03" db="EMBL/GenBank/DDBJ databases">
        <title>Draft genome of Stenotrophomonas maltophila isolated from urine specimen.</title>
        <authorList>
            <person name="Murugan N."/>
            <person name="Malathi J."/>
            <person name="Umashankar V."/>
            <person name="Madhavan H."/>
        </authorList>
    </citation>
    <scope>NUCLEOTIDE SEQUENCE [LARGE SCALE GENOMIC DNA]</scope>
    <source>
        <strain evidence="2 3">JMNMN1</strain>
    </source>
</reference>
<protein>
    <submittedName>
        <fullName evidence="2">Uncharacterized protein</fullName>
    </submittedName>
</protein>
<organism evidence="2 3">
    <name type="scientific">Stenotrophomonas maltophilia</name>
    <name type="common">Pseudomonas maltophilia</name>
    <name type="synonym">Xanthomonas maltophilia</name>
    <dbReference type="NCBI Taxonomy" id="40324"/>
    <lineage>
        <taxon>Bacteria</taxon>
        <taxon>Pseudomonadati</taxon>
        <taxon>Pseudomonadota</taxon>
        <taxon>Gammaproteobacteria</taxon>
        <taxon>Lysobacterales</taxon>
        <taxon>Lysobacteraceae</taxon>
        <taxon>Stenotrophomonas</taxon>
        <taxon>Stenotrophomonas maltophilia group</taxon>
    </lineage>
</organism>
<comment type="caution">
    <text evidence="2">The sequence shown here is derived from an EMBL/GenBank/DDBJ whole genome shotgun (WGS) entry which is preliminary data.</text>
</comment>
<accession>A0A0F5ZQT8</accession>
<dbReference type="Proteomes" id="UP000243478">
    <property type="component" value="Unassembled WGS sequence"/>
</dbReference>
<dbReference type="AlphaFoldDB" id="A0A0F5ZQT8"/>